<feature type="transmembrane region" description="Helical" evidence="16">
    <location>
        <begin position="38"/>
        <end position="57"/>
    </location>
</feature>
<keyword evidence="6" id="KW-0444">Lipid biosynthesis</keyword>
<feature type="transmembrane region" description="Helical" evidence="16">
    <location>
        <begin position="12"/>
        <end position="32"/>
    </location>
</feature>
<name>A0ABW8K1B9_9GAMM</name>
<protein>
    <recommendedName>
        <fullName evidence="5">CDP-diacylglycerol--glycerol-3-phosphate 3-phosphatidyltransferase</fullName>
        <ecNumber evidence="4">2.7.8.5</ecNumber>
    </recommendedName>
</protein>
<sequence length="194" mass="21079">MSDTRLSPWRHLPNAISLLRMALVLPVAWAILVQQPRMALGLIAIAGVSDGLDGFVARRYGWQSRLGGILDALADKMLLVACFLLLAWVGLTPWWLALLVCGRDVVIVAGALAWRLLIGPIRPEPSLLSKACTLIQIVYLLDVLVAASAWPALPQSPLEIATALLCIASGIHYVLRWSIKAWAIKHPSSGDVPR</sequence>
<dbReference type="Proteomes" id="UP001620408">
    <property type="component" value="Unassembled WGS sequence"/>
</dbReference>
<feature type="transmembrane region" description="Helical" evidence="16">
    <location>
        <begin position="69"/>
        <end position="88"/>
    </location>
</feature>
<evidence type="ECO:0000256" key="12">
    <source>
        <dbReference type="ARBA" id="ARBA00023209"/>
    </source>
</evidence>
<comment type="pathway">
    <text evidence="2">Phospholipid metabolism; phosphatidylglycerol biosynthesis; phosphatidylglycerol from CDP-diacylglycerol: step 1/2.</text>
</comment>
<evidence type="ECO:0000256" key="11">
    <source>
        <dbReference type="ARBA" id="ARBA00023136"/>
    </source>
</evidence>
<evidence type="ECO:0000256" key="3">
    <source>
        <dbReference type="ARBA" id="ARBA00010441"/>
    </source>
</evidence>
<keyword evidence="10" id="KW-0443">Lipid metabolism</keyword>
<dbReference type="EMBL" id="JADIKD010000007">
    <property type="protein sequence ID" value="MFK2916705.1"/>
    <property type="molecule type" value="Genomic_DNA"/>
</dbReference>
<dbReference type="InterPro" id="IPR004570">
    <property type="entry name" value="Phosphatidylglycerol_P_synth"/>
</dbReference>
<dbReference type="EC" id="2.7.8.5" evidence="4"/>
<evidence type="ECO:0000256" key="16">
    <source>
        <dbReference type="SAM" id="Phobius"/>
    </source>
</evidence>
<evidence type="ECO:0000256" key="13">
    <source>
        <dbReference type="ARBA" id="ARBA00023264"/>
    </source>
</evidence>
<reference evidence="17 18" key="1">
    <citation type="submission" date="2020-10" db="EMBL/GenBank/DDBJ databases">
        <title>Phylogeny of dyella-like bacteria.</title>
        <authorList>
            <person name="Fu J."/>
        </authorList>
    </citation>
    <scope>NUCLEOTIDE SEQUENCE [LARGE SCALE GENOMIC DNA]</scope>
    <source>
        <strain evidence="17 18">BB4</strain>
    </source>
</reference>
<evidence type="ECO:0000256" key="14">
    <source>
        <dbReference type="ARBA" id="ARBA00048586"/>
    </source>
</evidence>
<dbReference type="PANTHER" id="PTHR14269">
    <property type="entry name" value="CDP-DIACYLGLYCEROL--GLYCEROL-3-PHOSPHATE 3-PHOSPHATIDYLTRANSFERASE-RELATED"/>
    <property type="match status" value="1"/>
</dbReference>
<dbReference type="Pfam" id="PF01066">
    <property type="entry name" value="CDP-OH_P_transf"/>
    <property type="match status" value="1"/>
</dbReference>
<evidence type="ECO:0000256" key="8">
    <source>
        <dbReference type="ARBA" id="ARBA00022692"/>
    </source>
</evidence>
<evidence type="ECO:0000256" key="6">
    <source>
        <dbReference type="ARBA" id="ARBA00022516"/>
    </source>
</evidence>
<gene>
    <name evidence="17" type="ORF">ISS97_05475</name>
</gene>
<organism evidence="17 18">
    <name type="scientific">Dyella koreensis</name>
    <dbReference type="NCBI Taxonomy" id="311235"/>
    <lineage>
        <taxon>Bacteria</taxon>
        <taxon>Pseudomonadati</taxon>
        <taxon>Pseudomonadota</taxon>
        <taxon>Gammaproteobacteria</taxon>
        <taxon>Lysobacterales</taxon>
        <taxon>Rhodanobacteraceae</taxon>
        <taxon>Dyella</taxon>
    </lineage>
</organism>
<keyword evidence="9 16" id="KW-1133">Transmembrane helix</keyword>
<evidence type="ECO:0000256" key="10">
    <source>
        <dbReference type="ARBA" id="ARBA00023098"/>
    </source>
</evidence>
<evidence type="ECO:0000256" key="5">
    <source>
        <dbReference type="ARBA" id="ARBA00014944"/>
    </source>
</evidence>
<evidence type="ECO:0000256" key="2">
    <source>
        <dbReference type="ARBA" id="ARBA00005042"/>
    </source>
</evidence>
<dbReference type="Gene3D" id="1.20.120.1760">
    <property type="match status" value="1"/>
</dbReference>
<dbReference type="PROSITE" id="PS00379">
    <property type="entry name" value="CDP_ALCOHOL_P_TRANSF"/>
    <property type="match status" value="1"/>
</dbReference>
<dbReference type="InterPro" id="IPR050324">
    <property type="entry name" value="CDP-alcohol_PTase-I"/>
</dbReference>
<dbReference type="InterPro" id="IPR048254">
    <property type="entry name" value="CDP_ALCOHOL_P_TRANSF_CS"/>
</dbReference>
<evidence type="ECO:0000313" key="18">
    <source>
        <dbReference type="Proteomes" id="UP001620408"/>
    </source>
</evidence>
<keyword evidence="7 15" id="KW-0808">Transferase</keyword>
<dbReference type="InterPro" id="IPR043130">
    <property type="entry name" value="CDP-OH_PTrfase_TM_dom"/>
</dbReference>
<evidence type="ECO:0000256" key="4">
    <source>
        <dbReference type="ARBA" id="ARBA00013170"/>
    </source>
</evidence>
<proteinExistence type="inferred from homology"/>
<dbReference type="InterPro" id="IPR000462">
    <property type="entry name" value="CDP-OH_P_trans"/>
</dbReference>
<keyword evidence="12" id="KW-0594">Phospholipid biosynthesis</keyword>
<dbReference type="PANTHER" id="PTHR14269:SF62">
    <property type="entry name" value="CDP-DIACYLGLYCEROL--GLYCEROL-3-PHOSPHATE 3-PHOSPHATIDYLTRANSFERASE 1, CHLOROPLASTIC"/>
    <property type="match status" value="1"/>
</dbReference>
<evidence type="ECO:0000256" key="9">
    <source>
        <dbReference type="ARBA" id="ARBA00022989"/>
    </source>
</evidence>
<keyword evidence="13" id="KW-1208">Phospholipid metabolism</keyword>
<accession>A0ABW8K1B9</accession>
<evidence type="ECO:0000256" key="15">
    <source>
        <dbReference type="RuleBase" id="RU003750"/>
    </source>
</evidence>
<keyword evidence="18" id="KW-1185">Reference proteome</keyword>
<evidence type="ECO:0000313" key="17">
    <source>
        <dbReference type="EMBL" id="MFK2916705.1"/>
    </source>
</evidence>
<comment type="caution">
    <text evidence="17">The sequence shown here is derived from an EMBL/GenBank/DDBJ whole genome shotgun (WGS) entry which is preliminary data.</text>
</comment>
<comment type="catalytic activity">
    <reaction evidence="14">
        <text>a CDP-1,2-diacyl-sn-glycerol + sn-glycerol 3-phosphate = a 1,2-diacyl-sn-glycero-3-phospho-(1'-sn-glycero-3'-phosphate) + CMP + H(+)</text>
        <dbReference type="Rhea" id="RHEA:12593"/>
        <dbReference type="ChEBI" id="CHEBI:15378"/>
        <dbReference type="ChEBI" id="CHEBI:57597"/>
        <dbReference type="ChEBI" id="CHEBI:58332"/>
        <dbReference type="ChEBI" id="CHEBI:60110"/>
        <dbReference type="ChEBI" id="CHEBI:60377"/>
        <dbReference type="EC" id="2.7.8.5"/>
    </reaction>
</comment>
<evidence type="ECO:0000256" key="1">
    <source>
        <dbReference type="ARBA" id="ARBA00004141"/>
    </source>
</evidence>
<evidence type="ECO:0000256" key="7">
    <source>
        <dbReference type="ARBA" id="ARBA00022679"/>
    </source>
</evidence>
<keyword evidence="11 16" id="KW-0472">Membrane</keyword>
<comment type="similarity">
    <text evidence="3 15">Belongs to the CDP-alcohol phosphatidyltransferase class-I family.</text>
</comment>
<dbReference type="RefSeq" id="WP_379986098.1">
    <property type="nucleotide sequence ID" value="NZ_JADIKD010000007.1"/>
</dbReference>
<keyword evidence="8 16" id="KW-0812">Transmembrane</keyword>
<comment type="subcellular location">
    <subcellularLocation>
        <location evidence="1">Membrane</location>
        <topology evidence="1">Multi-pass membrane protein</topology>
    </subcellularLocation>
</comment>
<dbReference type="PIRSF" id="PIRSF000847">
    <property type="entry name" value="Phos_ph_gly_syn"/>
    <property type="match status" value="1"/>
</dbReference>